<dbReference type="Gene3D" id="3.40.630.30">
    <property type="match status" value="1"/>
</dbReference>
<dbReference type="Pfam" id="PF00583">
    <property type="entry name" value="Acetyltransf_1"/>
    <property type="match status" value="1"/>
</dbReference>
<keyword evidence="2" id="KW-0012">Acyltransferase</keyword>
<sequence length="166" mass="18552">MPLQERQEKRPALAAAGLSIRLERPDQPDTLALIDELDAYQKPLYPPESHHGVDVEALLWPEAAFAVVRDENGEAVGCGAVWCAPAYGELKRMYVRPQCRGKGAARALMDFLEAQARARGCAEMALETGIHQREAIGLYQRAGYDFCPPFGDYREDPYSVFMRKPL</sequence>
<dbReference type="Proteomes" id="UP001462502">
    <property type="component" value="Unassembled WGS sequence"/>
</dbReference>
<dbReference type="PANTHER" id="PTHR43877:SF2">
    <property type="entry name" value="AMINOALKYLPHOSPHONATE N-ACETYLTRANSFERASE-RELATED"/>
    <property type="match status" value="1"/>
</dbReference>
<evidence type="ECO:0000313" key="4">
    <source>
        <dbReference type="EMBL" id="MEO9382690.1"/>
    </source>
</evidence>
<name>A0ABV0IQ19_9NEIS</name>
<keyword evidence="5" id="KW-1185">Reference proteome</keyword>
<feature type="domain" description="N-acetyltransferase" evidence="3">
    <location>
        <begin position="18"/>
        <end position="166"/>
    </location>
</feature>
<dbReference type="InterPro" id="IPR000182">
    <property type="entry name" value="GNAT_dom"/>
</dbReference>
<accession>A0ABV0IQ19</accession>
<organism evidence="4 5">
    <name type="scientific">Chromobacterium phragmitis</name>
    <dbReference type="NCBI Taxonomy" id="2202141"/>
    <lineage>
        <taxon>Bacteria</taxon>
        <taxon>Pseudomonadati</taxon>
        <taxon>Pseudomonadota</taxon>
        <taxon>Betaproteobacteria</taxon>
        <taxon>Neisseriales</taxon>
        <taxon>Chromobacteriaceae</taxon>
        <taxon>Chromobacterium</taxon>
    </lineage>
</organism>
<evidence type="ECO:0000256" key="2">
    <source>
        <dbReference type="ARBA" id="ARBA00023315"/>
    </source>
</evidence>
<dbReference type="EMBL" id="JBDXMI010000001">
    <property type="protein sequence ID" value="MEO9382690.1"/>
    <property type="molecule type" value="Genomic_DNA"/>
</dbReference>
<dbReference type="CDD" id="cd04301">
    <property type="entry name" value="NAT_SF"/>
    <property type="match status" value="1"/>
</dbReference>
<evidence type="ECO:0000259" key="3">
    <source>
        <dbReference type="PROSITE" id="PS51186"/>
    </source>
</evidence>
<dbReference type="RefSeq" id="WP_347937756.1">
    <property type="nucleotide sequence ID" value="NZ_CP158160.1"/>
</dbReference>
<proteinExistence type="predicted"/>
<dbReference type="InterPro" id="IPR016181">
    <property type="entry name" value="Acyl_CoA_acyltransferase"/>
</dbReference>
<reference evidence="4 5" key="1">
    <citation type="submission" date="2024-05" db="EMBL/GenBank/DDBJ databases">
        <authorList>
            <person name="De Oliveira J.P."/>
            <person name="Noriler S.A."/>
            <person name="De Oliveira A.G."/>
            <person name="Sipoli D.S."/>
        </authorList>
    </citation>
    <scope>NUCLEOTIDE SEQUENCE [LARGE SCALE GENOMIC DNA]</scope>
    <source>
        <strain evidence="4 5">LABIM192</strain>
    </source>
</reference>
<evidence type="ECO:0000256" key="1">
    <source>
        <dbReference type="ARBA" id="ARBA00022679"/>
    </source>
</evidence>
<comment type="caution">
    <text evidence="4">The sequence shown here is derived from an EMBL/GenBank/DDBJ whole genome shotgun (WGS) entry which is preliminary data.</text>
</comment>
<protein>
    <submittedName>
        <fullName evidence="4">GNAT family N-acetyltransferase</fullName>
    </submittedName>
</protein>
<evidence type="ECO:0000313" key="5">
    <source>
        <dbReference type="Proteomes" id="UP001462502"/>
    </source>
</evidence>
<dbReference type="SUPFAM" id="SSF55729">
    <property type="entry name" value="Acyl-CoA N-acyltransferases (Nat)"/>
    <property type="match status" value="1"/>
</dbReference>
<gene>
    <name evidence="4" type="ORF">ABI908_00990</name>
</gene>
<dbReference type="PROSITE" id="PS51186">
    <property type="entry name" value="GNAT"/>
    <property type="match status" value="1"/>
</dbReference>
<dbReference type="InterPro" id="IPR050832">
    <property type="entry name" value="Bact_Acetyltransf"/>
</dbReference>
<keyword evidence="1" id="KW-0808">Transferase</keyword>
<dbReference type="PANTHER" id="PTHR43877">
    <property type="entry name" value="AMINOALKYLPHOSPHONATE N-ACETYLTRANSFERASE-RELATED-RELATED"/>
    <property type="match status" value="1"/>
</dbReference>